<dbReference type="InterPro" id="IPR000424">
    <property type="entry name" value="Primosome_PriB/ssb"/>
</dbReference>
<dbReference type="GO" id="GO:1990077">
    <property type="term" value="C:primosome complex"/>
    <property type="evidence" value="ECO:0007669"/>
    <property type="project" value="UniProtKB-UniRule"/>
</dbReference>
<evidence type="ECO:0000256" key="1">
    <source>
        <dbReference type="ARBA" id="ARBA00022515"/>
    </source>
</evidence>
<comment type="similarity">
    <text evidence="4">Belongs to the PriB family.</text>
</comment>
<dbReference type="HAMAP" id="MF_00720">
    <property type="entry name" value="PriB"/>
    <property type="match status" value="1"/>
</dbReference>
<dbReference type="Pfam" id="PF22657">
    <property type="entry name" value="SSB_1"/>
    <property type="match status" value="1"/>
</dbReference>
<reference evidence="5 6" key="1">
    <citation type="submission" date="2019-09" db="EMBL/GenBank/DDBJ databases">
        <title>Draft genome sequences of 48 bacterial type strains from the CCUG.</title>
        <authorList>
            <person name="Tunovic T."/>
            <person name="Pineiro-Iglesias B."/>
            <person name="Unosson C."/>
            <person name="Inganas E."/>
            <person name="Ohlen M."/>
            <person name="Cardew S."/>
            <person name="Jensie-Markopoulos S."/>
            <person name="Salva-Serra F."/>
            <person name="Jaen-Luchoro D."/>
            <person name="Karlsson R."/>
            <person name="Svensson-Stadler L."/>
            <person name="Chun J."/>
            <person name="Moore E."/>
        </authorList>
    </citation>
    <scope>NUCLEOTIDE SEQUENCE [LARGE SCALE GENOMIC DNA]</scope>
    <source>
        <strain evidence="5 6">CCUG 30977</strain>
    </source>
</reference>
<sequence>MNRLVLAAHVVERGAMRYTPAGLPALDLTLQSDSEVTQNGQPRKVSLQIRAVAIGDITRPAQALVLGTPAQFAGFLAPSRNGKGVVFHVTSIATEEPDLQPG</sequence>
<keyword evidence="3 4" id="KW-0238">DNA-binding</keyword>
<gene>
    <name evidence="4 5" type="primary">priB</name>
    <name evidence="5" type="ORF">F7Q92_13905</name>
</gene>
<dbReference type="OrthoDB" id="5296916at2"/>
<comment type="subunit">
    <text evidence="4">Homodimer. Interacts with PriA and DnaT. Component of the replication restart primosome. Primosome assembly occurs via a 'hand-off' mechanism. PriA binds to replication forks, subsequently PriB then DnaT bind; DnaT then displaces ssDNA to generate the helicase loading substrate.</text>
</comment>
<dbReference type="AlphaFoldDB" id="A0A643FA24"/>
<accession>A0A643FA24</accession>
<organism evidence="5 6">
    <name type="scientific">Ideonella dechloratans</name>
    <dbReference type="NCBI Taxonomy" id="36863"/>
    <lineage>
        <taxon>Bacteria</taxon>
        <taxon>Pseudomonadati</taxon>
        <taxon>Pseudomonadota</taxon>
        <taxon>Betaproteobacteria</taxon>
        <taxon>Burkholderiales</taxon>
        <taxon>Sphaerotilaceae</taxon>
        <taxon>Ideonella</taxon>
    </lineage>
</organism>
<keyword evidence="2 4" id="KW-0235">DNA replication</keyword>
<dbReference type="PROSITE" id="PS50935">
    <property type="entry name" value="SSB"/>
    <property type="match status" value="1"/>
</dbReference>
<evidence type="ECO:0000313" key="5">
    <source>
        <dbReference type="EMBL" id="KAB0579939.1"/>
    </source>
</evidence>
<comment type="function">
    <text evidence="4">Involved in the restart of stalled replication forks, which reloads the replicative helicase on sites other than the origin of replication; the PriA-PriB pathway is the major replication restart pathway. During primosome assembly it facilitates complex formation between PriA and DnaT on DNA; stabilizes PriA on DNA. Stimulates the DNA unwinding activity of PriA helicase.</text>
</comment>
<dbReference type="Proteomes" id="UP000430120">
    <property type="component" value="Unassembled WGS sequence"/>
</dbReference>
<dbReference type="InterPro" id="IPR012340">
    <property type="entry name" value="NA-bd_OB-fold"/>
</dbReference>
<evidence type="ECO:0000256" key="3">
    <source>
        <dbReference type="ARBA" id="ARBA00023125"/>
    </source>
</evidence>
<dbReference type="EMBL" id="VZPB01000034">
    <property type="protein sequence ID" value="KAB0579939.1"/>
    <property type="molecule type" value="Genomic_DNA"/>
</dbReference>
<dbReference type="SUPFAM" id="SSF50249">
    <property type="entry name" value="Nucleic acid-binding proteins"/>
    <property type="match status" value="1"/>
</dbReference>
<dbReference type="GO" id="GO:0006269">
    <property type="term" value="P:DNA replication, synthesis of primer"/>
    <property type="evidence" value="ECO:0007669"/>
    <property type="project" value="UniProtKB-KW"/>
</dbReference>
<evidence type="ECO:0000313" key="6">
    <source>
        <dbReference type="Proteomes" id="UP000430120"/>
    </source>
</evidence>
<comment type="caution">
    <text evidence="5">The sequence shown here is derived from an EMBL/GenBank/DDBJ whole genome shotgun (WGS) entry which is preliminary data.</text>
</comment>
<dbReference type="GO" id="GO:0003697">
    <property type="term" value="F:single-stranded DNA binding"/>
    <property type="evidence" value="ECO:0007669"/>
    <property type="project" value="UniProtKB-UniRule"/>
</dbReference>
<evidence type="ECO:0000256" key="2">
    <source>
        <dbReference type="ARBA" id="ARBA00022705"/>
    </source>
</evidence>
<keyword evidence="6" id="KW-1185">Reference proteome</keyword>
<dbReference type="NCBIfam" id="TIGR04418">
    <property type="entry name" value="PriB_gamma"/>
    <property type="match status" value="1"/>
</dbReference>
<evidence type="ECO:0000256" key="4">
    <source>
        <dbReference type="HAMAP-Rule" id="MF_00720"/>
    </source>
</evidence>
<keyword evidence="1 4" id="KW-0639">Primosome</keyword>
<dbReference type="Gene3D" id="2.40.50.140">
    <property type="entry name" value="Nucleic acid-binding proteins"/>
    <property type="match status" value="1"/>
</dbReference>
<name>A0A643FA24_IDEDE</name>
<proteinExistence type="inferred from homology"/>
<dbReference type="RefSeq" id="WP_151124731.1">
    <property type="nucleotide sequence ID" value="NZ_CP088081.1"/>
</dbReference>
<protein>
    <recommendedName>
        <fullName evidence="4">Replication restart protein PriB</fullName>
    </recommendedName>
</protein>
<dbReference type="InterPro" id="IPR023646">
    <property type="entry name" value="Prisomal_replication_PriB"/>
</dbReference>